<organism evidence="1 2">
    <name type="scientific">Adineta steineri</name>
    <dbReference type="NCBI Taxonomy" id="433720"/>
    <lineage>
        <taxon>Eukaryota</taxon>
        <taxon>Metazoa</taxon>
        <taxon>Spiralia</taxon>
        <taxon>Gnathifera</taxon>
        <taxon>Rotifera</taxon>
        <taxon>Eurotatoria</taxon>
        <taxon>Bdelloidea</taxon>
        <taxon>Adinetida</taxon>
        <taxon>Adinetidae</taxon>
        <taxon>Adineta</taxon>
    </lineage>
</organism>
<dbReference type="Proteomes" id="UP000663881">
    <property type="component" value="Unassembled WGS sequence"/>
</dbReference>
<accession>A0A819R0Q9</accession>
<evidence type="ECO:0000313" key="2">
    <source>
        <dbReference type="Proteomes" id="UP000663881"/>
    </source>
</evidence>
<reference evidence="1" key="1">
    <citation type="submission" date="2021-02" db="EMBL/GenBank/DDBJ databases">
        <authorList>
            <person name="Nowell W R."/>
        </authorList>
    </citation>
    <scope>NUCLEOTIDE SEQUENCE</scope>
</reference>
<evidence type="ECO:0000313" key="1">
    <source>
        <dbReference type="EMBL" id="CAF4044269.1"/>
    </source>
</evidence>
<dbReference type="EMBL" id="CAJOAY010003875">
    <property type="protein sequence ID" value="CAF4044269.1"/>
    <property type="molecule type" value="Genomic_DNA"/>
</dbReference>
<gene>
    <name evidence="1" type="ORF">OKA104_LOCUS32376</name>
</gene>
<feature type="non-terminal residue" evidence="1">
    <location>
        <position position="197"/>
    </location>
</feature>
<name>A0A819R0Q9_9BILA</name>
<sequence>MSSSKRKMLDISIVPQKLNQFRGSNQGTYETSDAKAYAEYVAQDTDGGLSRLVTDKHLARTLSRNERREDLPIHLRSLERWQQENPRKMGGRIEHENIPAQSSPRDERTSQIVWIKFEAEKNSRDAAYQLIRLRRKLALPIQLPIYGPGGKRILEQHLANARNEQSPNSDKSGIFYYCLLAARNKYSAPYNPYDLEI</sequence>
<protein>
    <submittedName>
        <fullName evidence="1">Uncharacterized protein</fullName>
    </submittedName>
</protein>
<proteinExistence type="predicted"/>
<dbReference type="AlphaFoldDB" id="A0A819R0Q9"/>
<comment type="caution">
    <text evidence="1">The sequence shown here is derived from an EMBL/GenBank/DDBJ whole genome shotgun (WGS) entry which is preliminary data.</text>
</comment>